<protein>
    <submittedName>
        <fullName evidence="3">Coenzyme PQQ synthesis protein B, putative</fullName>
    </submittedName>
</protein>
<dbReference type="PROSITE" id="PS51257">
    <property type="entry name" value="PROKAR_LIPOPROTEIN"/>
    <property type="match status" value="1"/>
</dbReference>
<reference evidence="3 4" key="1">
    <citation type="submission" date="2007-01" db="EMBL/GenBank/DDBJ databases">
        <authorList>
            <person name="Haygood M."/>
            <person name="Podell S."/>
            <person name="Anderson C."/>
            <person name="Hopkinson B."/>
            <person name="Roe K."/>
            <person name="Barbeau K."/>
            <person name="Gaasterland T."/>
            <person name="Ferriera S."/>
            <person name="Johnson J."/>
            <person name="Kravitz S."/>
            <person name="Beeson K."/>
            <person name="Sutton G."/>
            <person name="Rogers Y.-H."/>
            <person name="Friedman R."/>
            <person name="Frazier M."/>
            <person name="Venter J.C."/>
        </authorList>
    </citation>
    <scope>NUCLEOTIDE SEQUENCE [LARGE SCALE GENOMIC DNA]</scope>
    <source>
        <strain evidence="3 4">ATCC 23134</strain>
    </source>
</reference>
<organism evidence="3 4">
    <name type="scientific">Microscilla marina ATCC 23134</name>
    <dbReference type="NCBI Taxonomy" id="313606"/>
    <lineage>
        <taxon>Bacteria</taxon>
        <taxon>Pseudomonadati</taxon>
        <taxon>Bacteroidota</taxon>
        <taxon>Cytophagia</taxon>
        <taxon>Cytophagales</taxon>
        <taxon>Microscillaceae</taxon>
        <taxon>Microscilla</taxon>
    </lineage>
</organism>
<feature type="chain" id="PRO_5002641775" evidence="1">
    <location>
        <begin position="18"/>
        <end position="330"/>
    </location>
</feature>
<dbReference type="InterPro" id="IPR001279">
    <property type="entry name" value="Metallo-B-lactamas"/>
</dbReference>
<keyword evidence="4" id="KW-1185">Reference proteome</keyword>
<dbReference type="eggNOG" id="COG1235">
    <property type="taxonomic scope" value="Bacteria"/>
</dbReference>
<dbReference type="OrthoDB" id="9800940at2"/>
<feature type="signal peptide" evidence="1">
    <location>
        <begin position="1"/>
        <end position="17"/>
    </location>
</feature>
<dbReference type="PANTHER" id="PTHR42663:SF6">
    <property type="entry name" value="HYDROLASE C777.06C-RELATED"/>
    <property type="match status" value="1"/>
</dbReference>
<evidence type="ECO:0000313" key="3">
    <source>
        <dbReference type="EMBL" id="EAY27722.1"/>
    </source>
</evidence>
<evidence type="ECO:0000313" key="4">
    <source>
        <dbReference type="Proteomes" id="UP000004095"/>
    </source>
</evidence>
<keyword evidence="1" id="KW-0732">Signal</keyword>
<dbReference type="RefSeq" id="WP_002699070.1">
    <property type="nucleotide sequence ID" value="NZ_AAWS01000021.1"/>
</dbReference>
<dbReference type="PANTHER" id="PTHR42663">
    <property type="entry name" value="HYDROLASE C777.06C-RELATED-RELATED"/>
    <property type="match status" value="1"/>
</dbReference>
<accession>A1ZPI3</accession>
<name>A1ZPI3_MICM2</name>
<dbReference type="EMBL" id="AAWS01000021">
    <property type="protein sequence ID" value="EAY27722.1"/>
    <property type="molecule type" value="Genomic_DNA"/>
</dbReference>
<dbReference type="Pfam" id="PF12706">
    <property type="entry name" value="Lactamase_B_2"/>
    <property type="match status" value="1"/>
</dbReference>
<dbReference type="Proteomes" id="UP000004095">
    <property type="component" value="Unassembled WGS sequence"/>
</dbReference>
<dbReference type="AlphaFoldDB" id="A1ZPI3"/>
<comment type="caution">
    <text evidence="3">The sequence shown here is derived from an EMBL/GenBank/DDBJ whole genome shotgun (WGS) entry which is preliminary data.</text>
</comment>
<evidence type="ECO:0000259" key="2">
    <source>
        <dbReference type="Pfam" id="PF12706"/>
    </source>
</evidence>
<evidence type="ECO:0000256" key="1">
    <source>
        <dbReference type="SAM" id="SignalP"/>
    </source>
</evidence>
<gene>
    <name evidence="3" type="ORF">M23134_03791</name>
</gene>
<proteinExistence type="predicted"/>
<sequence>MKSLLLICSVFITALTACHRSSTNTTTKQTQPNNTQPTPVKAQQYLVVLGIAQDAGYPQAGCTKDCCKDVWQNTHKKKLAVSLGVVDQQEGKKWMIEATPDFREQLQVLNKFQASKSMLPQGIFLTHGHIGHYSGLIHLGREAIGAQGVSVYVMPRMRQYLTNNGPWSQLVNLKNIHLQPIQADSSLQLSQQIQITPIQVPHRGEFTETVGYQIKGSKKTVLFIPDINKWQKWELKLTEVIKTIDIALIDGTFYKNGEIANRDMSQIPHPFVEETTALLKDMPTSEKSKVYFIHLNHTNPLINPDSKERKEVNKQGFNIAQEGQIIRLDQ</sequence>
<dbReference type="SUPFAM" id="SSF56281">
    <property type="entry name" value="Metallo-hydrolase/oxidoreductase"/>
    <property type="match status" value="1"/>
</dbReference>
<feature type="domain" description="Metallo-beta-lactamase" evidence="2">
    <location>
        <begin position="96"/>
        <end position="294"/>
    </location>
</feature>
<dbReference type="Gene3D" id="3.60.15.10">
    <property type="entry name" value="Ribonuclease Z/Hydroxyacylglutathione hydrolase-like"/>
    <property type="match status" value="1"/>
</dbReference>
<dbReference type="InterPro" id="IPR036866">
    <property type="entry name" value="RibonucZ/Hydroxyglut_hydro"/>
</dbReference>